<dbReference type="EMBL" id="MEUA01000019">
    <property type="protein sequence ID" value="OGC15518.1"/>
    <property type="molecule type" value="Genomic_DNA"/>
</dbReference>
<dbReference type="PANTHER" id="PTHR11655">
    <property type="entry name" value="60S/50S RIBOSOMAL PROTEIN L6/L9"/>
    <property type="match status" value="1"/>
</dbReference>
<name>A0A1F4S512_UNCSA</name>
<dbReference type="FunFam" id="3.90.930.12:FF:000001">
    <property type="entry name" value="50S ribosomal protein L6"/>
    <property type="match status" value="1"/>
</dbReference>
<evidence type="ECO:0000313" key="8">
    <source>
        <dbReference type="EMBL" id="OGC15518.1"/>
    </source>
</evidence>
<dbReference type="PRINTS" id="PR00059">
    <property type="entry name" value="RIBOSOMALL6"/>
</dbReference>
<keyword evidence="3 4" id="KW-0687">Ribonucleoprotein</keyword>
<dbReference type="InterPro" id="IPR000702">
    <property type="entry name" value="Ribosomal_uL6-like"/>
</dbReference>
<comment type="subunit">
    <text evidence="4">Part of the 50S ribosomal subunit.</text>
</comment>
<protein>
    <recommendedName>
        <fullName evidence="4">Large ribosomal subunit protein uL6</fullName>
    </recommendedName>
</protein>
<sequence length="183" mass="19888">MSRVGKAPVKIIKGVNIEIKENEVIVSGTKGTLKVQIPDTLEVKIEGDVLTVSKKKETKRIRSLNGFLRAYIANMVKGVSEGFEKDLEISGVGYRASLQGKKLVLSMGYSHPVEMDPPDGISFKVEGQNKVKVLGFDKHLVGQIAANIRAVREVEPYKAKGIKYEGEIVRRKVGKAAKVGAGA</sequence>
<accession>A0A1F4S512</accession>
<evidence type="ECO:0000256" key="2">
    <source>
        <dbReference type="ARBA" id="ARBA00022980"/>
    </source>
</evidence>
<feature type="domain" description="Large ribosomal subunit protein uL6 alpha-beta" evidence="7">
    <location>
        <begin position="91"/>
        <end position="164"/>
    </location>
</feature>
<dbReference type="GO" id="GO:0022625">
    <property type="term" value="C:cytosolic large ribosomal subunit"/>
    <property type="evidence" value="ECO:0007669"/>
    <property type="project" value="UniProtKB-UniRule"/>
</dbReference>
<dbReference type="PANTHER" id="PTHR11655:SF14">
    <property type="entry name" value="LARGE RIBOSOMAL SUBUNIT PROTEIN UL6M"/>
    <property type="match status" value="1"/>
</dbReference>
<keyword evidence="4 6" id="KW-0694">RNA-binding</keyword>
<comment type="function">
    <text evidence="4 6">This protein binds to the 23S rRNA, and is important in its secondary structure. It is located near the subunit interface in the base of the L7/L12 stalk, and near the tRNA binding site of the peptidyltransferase center.</text>
</comment>
<dbReference type="InterPro" id="IPR019906">
    <property type="entry name" value="Ribosomal_uL6_bac-type"/>
</dbReference>
<gene>
    <name evidence="4" type="primary">rplF</name>
    <name evidence="8" type="ORF">A2290_03915</name>
</gene>
<dbReference type="InterPro" id="IPR020040">
    <property type="entry name" value="Ribosomal_uL6_a/b-dom"/>
</dbReference>
<comment type="similarity">
    <text evidence="1 4 5">Belongs to the universal ribosomal protein uL6 family.</text>
</comment>
<dbReference type="InterPro" id="IPR036789">
    <property type="entry name" value="Ribosomal_uL6-like_a/b-dom_sf"/>
</dbReference>
<dbReference type="Proteomes" id="UP000177905">
    <property type="component" value="Unassembled WGS sequence"/>
</dbReference>
<dbReference type="Gene3D" id="3.90.930.12">
    <property type="entry name" value="Ribosomal protein L6, alpha-beta domain"/>
    <property type="match status" value="2"/>
</dbReference>
<evidence type="ECO:0000313" key="9">
    <source>
        <dbReference type="Proteomes" id="UP000177905"/>
    </source>
</evidence>
<dbReference type="HAMAP" id="MF_01365_B">
    <property type="entry name" value="Ribosomal_uL6_B"/>
    <property type="match status" value="1"/>
</dbReference>
<dbReference type="GO" id="GO:0019843">
    <property type="term" value="F:rRNA binding"/>
    <property type="evidence" value="ECO:0007669"/>
    <property type="project" value="UniProtKB-UniRule"/>
</dbReference>
<reference evidence="8 9" key="1">
    <citation type="journal article" date="2016" name="Nat. Commun.">
        <title>Thousands of microbial genomes shed light on interconnected biogeochemical processes in an aquifer system.</title>
        <authorList>
            <person name="Anantharaman K."/>
            <person name="Brown C.T."/>
            <person name="Hug L.A."/>
            <person name="Sharon I."/>
            <person name="Castelle C.J."/>
            <person name="Probst A.J."/>
            <person name="Thomas B.C."/>
            <person name="Singh A."/>
            <person name="Wilkins M.J."/>
            <person name="Karaoz U."/>
            <person name="Brodie E.L."/>
            <person name="Williams K.H."/>
            <person name="Hubbard S.S."/>
            <person name="Banfield J.F."/>
        </authorList>
    </citation>
    <scope>NUCLEOTIDE SEQUENCE [LARGE SCALE GENOMIC DNA]</scope>
</reference>
<dbReference type="AlphaFoldDB" id="A0A1F4S512"/>
<dbReference type="NCBIfam" id="TIGR03654">
    <property type="entry name" value="L6_bact"/>
    <property type="match status" value="1"/>
</dbReference>
<dbReference type="PIRSF" id="PIRSF002162">
    <property type="entry name" value="Ribosomal_L6"/>
    <property type="match status" value="1"/>
</dbReference>
<dbReference type="SUPFAM" id="SSF56053">
    <property type="entry name" value="Ribosomal protein L6"/>
    <property type="match status" value="2"/>
</dbReference>
<evidence type="ECO:0000256" key="5">
    <source>
        <dbReference type="RuleBase" id="RU003869"/>
    </source>
</evidence>
<evidence type="ECO:0000259" key="7">
    <source>
        <dbReference type="Pfam" id="PF00347"/>
    </source>
</evidence>
<evidence type="ECO:0000256" key="3">
    <source>
        <dbReference type="ARBA" id="ARBA00023274"/>
    </source>
</evidence>
<evidence type="ECO:0000256" key="6">
    <source>
        <dbReference type="RuleBase" id="RU003870"/>
    </source>
</evidence>
<dbReference type="Pfam" id="PF00347">
    <property type="entry name" value="Ribosomal_L6"/>
    <property type="match status" value="2"/>
</dbReference>
<dbReference type="GO" id="GO:0003735">
    <property type="term" value="F:structural constituent of ribosome"/>
    <property type="evidence" value="ECO:0007669"/>
    <property type="project" value="UniProtKB-UniRule"/>
</dbReference>
<comment type="caution">
    <text evidence="8">The sequence shown here is derived from an EMBL/GenBank/DDBJ whole genome shotgun (WGS) entry which is preliminary data.</text>
</comment>
<organism evidence="8 9">
    <name type="scientific">candidate division WOR-1 bacterium RIFOXYB2_FULL_36_35</name>
    <dbReference type="NCBI Taxonomy" id="1802578"/>
    <lineage>
        <taxon>Bacteria</taxon>
        <taxon>Bacillati</taxon>
        <taxon>Saganbacteria</taxon>
    </lineage>
</organism>
<keyword evidence="2 4" id="KW-0689">Ribosomal protein</keyword>
<proteinExistence type="inferred from homology"/>
<keyword evidence="4 6" id="KW-0699">rRNA-binding</keyword>
<feature type="domain" description="Large ribosomal subunit protein uL6 alpha-beta" evidence="7">
    <location>
        <begin position="13"/>
        <end position="82"/>
    </location>
</feature>
<evidence type="ECO:0000256" key="1">
    <source>
        <dbReference type="ARBA" id="ARBA00009356"/>
    </source>
</evidence>
<dbReference type="GO" id="GO:0002181">
    <property type="term" value="P:cytoplasmic translation"/>
    <property type="evidence" value="ECO:0007669"/>
    <property type="project" value="TreeGrafter"/>
</dbReference>
<evidence type="ECO:0000256" key="4">
    <source>
        <dbReference type="HAMAP-Rule" id="MF_01365"/>
    </source>
</evidence>